<protein>
    <submittedName>
        <fullName evidence="1">Uncharacterized protein</fullName>
    </submittedName>
</protein>
<keyword evidence="2" id="KW-1185">Reference proteome</keyword>
<dbReference type="Proteomes" id="UP000664303">
    <property type="component" value="Unassembled WGS sequence"/>
</dbReference>
<proteinExistence type="predicted"/>
<evidence type="ECO:0000313" key="1">
    <source>
        <dbReference type="EMBL" id="MBN7795930.1"/>
    </source>
</evidence>
<dbReference type="RefSeq" id="WP_206559386.1">
    <property type="nucleotide sequence ID" value="NZ_JAFKCZ010000004.1"/>
</dbReference>
<gene>
    <name evidence="1" type="ORF">JYP50_04985</name>
</gene>
<name>A0A939IKZ0_9GAMM</name>
<dbReference type="AlphaFoldDB" id="A0A939IKZ0"/>
<sequence length="148" mass="16553">MKTLPHRPMLALYQTLSPVQLAALERADWRRIEPGQGGEFFCYLKLRQRYAEMIARQWAVPVHGAGYVVRLLLPESALAGFDLETVAYREHLEYRVPTCELPALSSQLVGPARLVSVFREQHSYSVPERGVSTQGSSGDGTPLLALMN</sequence>
<dbReference type="EMBL" id="JAFKCZ010000004">
    <property type="protein sequence ID" value="MBN7795930.1"/>
    <property type="molecule type" value="Genomic_DNA"/>
</dbReference>
<reference evidence="1" key="1">
    <citation type="submission" date="2021-02" db="EMBL/GenBank/DDBJ databases">
        <title>PHA producing bacteria isolated from coastal sediment in Guangdong, Shenzhen.</title>
        <authorList>
            <person name="Zheng W."/>
            <person name="Yu S."/>
            <person name="Huang Y."/>
        </authorList>
    </citation>
    <scope>NUCLEOTIDE SEQUENCE</scope>
    <source>
        <strain evidence="1">TN14-10</strain>
    </source>
</reference>
<organism evidence="1 2">
    <name type="scientific">Parahaliea mediterranea</name>
    <dbReference type="NCBI Taxonomy" id="651086"/>
    <lineage>
        <taxon>Bacteria</taxon>
        <taxon>Pseudomonadati</taxon>
        <taxon>Pseudomonadota</taxon>
        <taxon>Gammaproteobacteria</taxon>
        <taxon>Cellvibrionales</taxon>
        <taxon>Halieaceae</taxon>
        <taxon>Parahaliea</taxon>
    </lineage>
</organism>
<accession>A0A939IKZ0</accession>
<evidence type="ECO:0000313" key="2">
    <source>
        <dbReference type="Proteomes" id="UP000664303"/>
    </source>
</evidence>
<comment type="caution">
    <text evidence="1">The sequence shown here is derived from an EMBL/GenBank/DDBJ whole genome shotgun (WGS) entry which is preliminary data.</text>
</comment>